<dbReference type="EMBL" id="MU277191">
    <property type="protein sequence ID" value="KAI0067048.1"/>
    <property type="molecule type" value="Genomic_DNA"/>
</dbReference>
<reference evidence="1" key="1">
    <citation type="submission" date="2021-03" db="EMBL/GenBank/DDBJ databases">
        <authorList>
            <consortium name="DOE Joint Genome Institute"/>
            <person name="Ahrendt S."/>
            <person name="Looney B.P."/>
            <person name="Miyauchi S."/>
            <person name="Morin E."/>
            <person name="Drula E."/>
            <person name="Courty P.E."/>
            <person name="Chicoki N."/>
            <person name="Fauchery L."/>
            <person name="Kohler A."/>
            <person name="Kuo A."/>
            <person name="Labutti K."/>
            <person name="Pangilinan J."/>
            <person name="Lipzen A."/>
            <person name="Riley R."/>
            <person name="Andreopoulos W."/>
            <person name="He G."/>
            <person name="Johnson J."/>
            <person name="Barry K.W."/>
            <person name="Grigoriev I.V."/>
            <person name="Nagy L."/>
            <person name="Hibbett D."/>
            <person name="Henrissat B."/>
            <person name="Matheny P.B."/>
            <person name="Labbe J."/>
            <person name="Martin F."/>
        </authorList>
    </citation>
    <scope>NUCLEOTIDE SEQUENCE</scope>
    <source>
        <strain evidence="1">HHB10654</strain>
    </source>
</reference>
<protein>
    <submittedName>
        <fullName evidence="1">NAD(P)-binding protein</fullName>
    </submittedName>
</protein>
<reference evidence="1" key="2">
    <citation type="journal article" date="2022" name="New Phytol.">
        <title>Evolutionary transition to the ectomycorrhizal habit in the genomes of a hyperdiverse lineage of mushroom-forming fungi.</title>
        <authorList>
            <person name="Looney B."/>
            <person name="Miyauchi S."/>
            <person name="Morin E."/>
            <person name="Drula E."/>
            <person name="Courty P.E."/>
            <person name="Kohler A."/>
            <person name="Kuo A."/>
            <person name="LaButti K."/>
            <person name="Pangilinan J."/>
            <person name="Lipzen A."/>
            <person name="Riley R."/>
            <person name="Andreopoulos W."/>
            <person name="He G."/>
            <person name="Johnson J."/>
            <person name="Nolan M."/>
            <person name="Tritt A."/>
            <person name="Barry K.W."/>
            <person name="Grigoriev I.V."/>
            <person name="Nagy L.G."/>
            <person name="Hibbett D."/>
            <person name="Henrissat B."/>
            <person name="Matheny P.B."/>
            <person name="Labbe J."/>
            <person name="Martin F.M."/>
        </authorList>
    </citation>
    <scope>NUCLEOTIDE SEQUENCE</scope>
    <source>
        <strain evidence="1">HHB10654</strain>
    </source>
</reference>
<comment type="caution">
    <text evidence="1">The sequence shown here is derived from an EMBL/GenBank/DDBJ whole genome shotgun (WGS) entry which is preliminary data.</text>
</comment>
<organism evidence="1 2">
    <name type="scientific">Artomyces pyxidatus</name>
    <dbReference type="NCBI Taxonomy" id="48021"/>
    <lineage>
        <taxon>Eukaryota</taxon>
        <taxon>Fungi</taxon>
        <taxon>Dikarya</taxon>
        <taxon>Basidiomycota</taxon>
        <taxon>Agaricomycotina</taxon>
        <taxon>Agaricomycetes</taxon>
        <taxon>Russulales</taxon>
        <taxon>Auriscalpiaceae</taxon>
        <taxon>Artomyces</taxon>
    </lineage>
</organism>
<sequence length="236" mass="25307">MASGKESHWSPVVPELKGVAAENEGKGRRAHIFAGDVSQEQDVIDMTKGVVDTLGGCVGFRCMVANAGVCTLRKVVDATVENFDHHYAVNARGVMLCYKHAAIQMIAQGRGGRLIAASSLFGKRGSELFFAYAASKFAVRGLTHAAAEELGKYGITANTYCPGAIDTTMLKNSMEELLGVEGARALRKRILESTPMGRSGLPSDLASVVSFLASKESSFITGQSVRITLYRLLRPY</sequence>
<proteinExistence type="predicted"/>
<accession>A0ACB8TF35</accession>
<evidence type="ECO:0000313" key="2">
    <source>
        <dbReference type="Proteomes" id="UP000814140"/>
    </source>
</evidence>
<dbReference type="Proteomes" id="UP000814140">
    <property type="component" value="Unassembled WGS sequence"/>
</dbReference>
<evidence type="ECO:0000313" key="1">
    <source>
        <dbReference type="EMBL" id="KAI0067048.1"/>
    </source>
</evidence>
<gene>
    <name evidence="1" type="ORF">BV25DRAFT_1835373</name>
</gene>
<keyword evidence="2" id="KW-1185">Reference proteome</keyword>
<name>A0ACB8TF35_9AGAM</name>